<dbReference type="PANTHER" id="PTHR31413">
    <property type="entry name" value="AFP HOMOLOG 2"/>
    <property type="match status" value="1"/>
</dbReference>
<feature type="compositionally biased region" description="Low complexity" evidence="4">
    <location>
        <begin position="151"/>
        <end position="165"/>
    </location>
</feature>
<dbReference type="Pfam" id="PF16135">
    <property type="entry name" value="TDBD"/>
    <property type="match status" value="1"/>
</dbReference>
<feature type="compositionally biased region" description="Polar residues" evidence="4">
    <location>
        <begin position="249"/>
        <end position="258"/>
    </location>
</feature>
<feature type="compositionally biased region" description="Low complexity" evidence="4">
    <location>
        <begin position="23"/>
        <end position="35"/>
    </location>
</feature>
<feature type="region of interest" description="Disordered" evidence="4">
    <location>
        <begin position="99"/>
        <end position="258"/>
    </location>
</feature>
<feature type="compositionally biased region" description="Basic and acidic residues" evidence="4">
    <location>
        <begin position="386"/>
        <end position="399"/>
    </location>
</feature>
<dbReference type="PANTHER" id="PTHR31413:SF12">
    <property type="entry name" value="AFP HOMOLOG 2"/>
    <property type="match status" value="1"/>
</dbReference>
<name>A0A8T2UVI7_CERRI</name>
<feature type="region of interest" description="Disordered" evidence="4">
    <location>
        <begin position="386"/>
        <end position="437"/>
    </location>
</feature>
<dbReference type="EMBL" id="CM035409">
    <property type="protein sequence ID" value="KAH7440177.1"/>
    <property type="molecule type" value="Genomic_DNA"/>
</dbReference>
<feature type="region of interest" description="Disordered" evidence="4">
    <location>
        <begin position="1"/>
        <end position="83"/>
    </location>
</feature>
<dbReference type="OrthoDB" id="1936656at2759"/>
<evidence type="ECO:0000256" key="1">
    <source>
        <dbReference type="ARBA" id="ARBA00004123"/>
    </source>
</evidence>
<evidence type="ECO:0000256" key="3">
    <source>
        <dbReference type="ARBA" id="ARBA00023242"/>
    </source>
</evidence>
<dbReference type="GO" id="GO:0045892">
    <property type="term" value="P:negative regulation of DNA-templated transcription"/>
    <property type="evidence" value="ECO:0007669"/>
    <property type="project" value="TreeGrafter"/>
</dbReference>
<dbReference type="GO" id="GO:0007165">
    <property type="term" value="P:signal transduction"/>
    <property type="evidence" value="ECO:0007669"/>
    <property type="project" value="InterPro"/>
</dbReference>
<comment type="caution">
    <text evidence="6">The sequence shown here is derived from an EMBL/GenBank/DDBJ whole genome shotgun (WGS) entry which is preliminary data.</text>
</comment>
<proteinExistence type="inferred from homology"/>
<evidence type="ECO:0000256" key="4">
    <source>
        <dbReference type="SAM" id="MobiDB-lite"/>
    </source>
</evidence>
<feature type="region of interest" description="Disordered" evidence="4">
    <location>
        <begin position="604"/>
        <end position="623"/>
    </location>
</feature>
<feature type="compositionally biased region" description="Basic and acidic residues" evidence="4">
    <location>
        <begin position="116"/>
        <end position="127"/>
    </location>
</feature>
<dbReference type="AlphaFoldDB" id="A0A8T2UVI7"/>
<organism evidence="6 7">
    <name type="scientific">Ceratopteris richardii</name>
    <name type="common">Triangle waterfern</name>
    <dbReference type="NCBI Taxonomy" id="49495"/>
    <lineage>
        <taxon>Eukaryota</taxon>
        <taxon>Viridiplantae</taxon>
        <taxon>Streptophyta</taxon>
        <taxon>Embryophyta</taxon>
        <taxon>Tracheophyta</taxon>
        <taxon>Polypodiopsida</taxon>
        <taxon>Polypodiidae</taxon>
        <taxon>Polypodiales</taxon>
        <taxon>Pteridineae</taxon>
        <taxon>Pteridaceae</taxon>
        <taxon>Parkerioideae</taxon>
        <taxon>Ceratopteris</taxon>
    </lineage>
</organism>
<feature type="domain" description="Tify" evidence="5">
    <location>
        <begin position="800"/>
        <end position="824"/>
    </location>
</feature>
<evidence type="ECO:0000313" key="6">
    <source>
        <dbReference type="EMBL" id="KAH7440177.1"/>
    </source>
</evidence>
<feature type="compositionally biased region" description="Basic and acidic residues" evidence="4">
    <location>
        <begin position="197"/>
        <end position="235"/>
    </location>
</feature>
<dbReference type="OMA" id="KEEDAWH"/>
<reference evidence="6" key="1">
    <citation type="submission" date="2021-08" db="EMBL/GenBank/DDBJ databases">
        <title>WGS assembly of Ceratopteris richardii.</title>
        <authorList>
            <person name="Marchant D.B."/>
            <person name="Chen G."/>
            <person name="Jenkins J."/>
            <person name="Shu S."/>
            <person name="Leebens-Mack J."/>
            <person name="Grimwood J."/>
            <person name="Schmutz J."/>
            <person name="Soltis P."/>
            <person name="Soltis D."/>
            <person name="Chen Z.-H."/>
        </authorList>
    </citation>
    <scope>NUCLEOTIDE SEQUENCE</scope>
    <source>
        <strain evidence="6">Whitten #5841</strain>
        <tissue evidence="6">Leaf</tissue>
    </source>
</reference>
<feature type="region of interest" description="Disordered" evidence="4">
    <location>
        <begin position="676"/>
        <end position="705"/>
    </location>
</feature>
<keyword evidence="3" id="KW-0539">Nucleus</keyword>
<protein>
    <recommendedName>
        <fullName evidence="5">Tify domain-containing protein</fullName>
    </recommendedName>
</protein>
<evidence type="ECO:0000256" key="2">
    <source>
        <dbReference type="ARBA" id="ARBA00006081"/>
    </source>
</evidence>
<evidence type="ECO:0000313" key="7">
    <source>
        <dbReference type="Proteomes" id="UP000825935"/>
    </source>
</evidence>
<evidence type="ECO:0000259" key="5">
    <source>
        <dbReference type="Pfam" id="PF16135"/>
    </source>
</evidence>
<feature type="compositionally biased region" description="Low complexity" evidence="4">
    <location>
        <begin position="44"/>
        <end position="54"/>
    </location>
</feature>
<sequence>MDNNIKEDSVGPSHADEFQDDTGLQLSLGLSLSSSDSRPKWRSSEGASARSSPSVDLTGEPSTGTVSNGVQPLFRHKSGSKASGLDAALKKFLEGRLDEQEESAKLLDGSNSFNVSKEKDKLLHEKPGQQQDIAGDAETKGNPFHFKELQRSSSSAGSRGDPSASISPLQLVDAFRNSPFGSNSGSPSAAEPELDADDSKQDNLDQQKKLQDVQKKRKLVVEEQLHHKKSKEESSGIHGLELQTGFRRSGSNTRITSSNKDMEKAFLEWREENHAQFQHDTGQEKQDSADVQKEYDADGDEITGFEGNVNANSLQGDAVGKSVESKCMDFNFMSQLKSPETVQKILTRTADGNCPLTTRKADFAATKVTNREKSFKGVPVSLNNFKDEQGQVTDREGDRTCSPLQGKRERVPSETSSVSTGGTEKVEEKSRGEVSSAVPEVMGNDKVLIPTTFCPPGPTSAPPLTYPMPYPVMQIPSLHSLSMARAPGMPLSVSGSFPYTLQYMPPGSGNSEQIAIRPPASTAFQQIGTDHSSSQLPTAEGTSWLQPVRPAVGSSFLSASNGALYSRNMAGVLGEDANIRVQAASRMHGNGIVNNALAAEASSLQQSHQSYRGGSSLDQALEAPMPSPLSIPAVPHFTSQVDILDHGELRSLKEPKVLVGFPGFVSSASSSQAHASLVSAKPSSASGTKEDVGHEPPKFGGGRLNSSAVQQHVQSRNIIEPNNIGQEEFRRAIGSHFHQGTTENVSVLESLGEDMSFLQSGVAPGLKFGGTGTMPNLPWVHTTGSNGRTINGVLYKLNETQLKVVCACHGKHMSPVEFQQHASNVEVVNADKNVVVNPPLTSNAT</sequence>
<feature type="compositionally biased region" description="Basic and acidic residues" evidence="4">
    <location>
        <begin position="688"/>
        <end position="697"/>
    </location>
</feature>
<comment type="subcellular location">
    <subcellularLocation>
        <location evidence="1">Nucleus</location>
    </subcellularLocation>
</comment>
<dbReference type="Proteomes" id="UP000825935">
    <property type="component" value="Chromosome 4"/>
</dbReference>
<keyword evidence="7" id="KW-1185">Reference proteome</keyword>
<feature type="compositionally biased region" description="Polar residues" evidence="4">
    <location>
        <begin position="60"/>
        <end position="70"/>
    </location>
</feature>
<dbReference type="GO" id="GO:0005634">
    <property type="term" value="C:nucleus"/>
    <property type="evidence" value="ECO:0007669"/>
    <property type="project" value="UniProtKB-SubCell"/>
</dbReference>
<comment type="similarity">
    <text evidence="2">Belongs to the Ninja family.</text>
</comment>
<gene>
    <name evidence="6" type="ORF">KP509_04G095100</name>
</gene>
<accession>A0A8T2UVI7</accession>
<feature type="compositionally biased region" description="Low complexity" evidence="4">
    <location>
        <begin position="413"/>
        <end position="423"/>
    </location>
</feature>
<dbReference type="InterPro" id="IPR031307">
    <property type="entry name" value="Ninja_fam"/>
</dbReference>
<feature type="compositionally biased region" description="Low complexity" evidence="4">
    <location>
        <begin position="175"/>
        <end position="190"/>
    </location>
</feature>
<feature type="compositionally biased region" description="Basic and acidic residues" evidence="4">
    <location>
        <begin position="1"/>
        <end position="17"/>
    </location>
</feature>
<dbReference type="InterPro" id="IPR032308">
    <property type="entry name" value="TDBD"/>
</dbReference>